<organism evidence="4 5">
    <name type="scientific">Holothuria leucospilota</name>
    <name type="common">Black long sea cucumber</name>
    <name type="synonym">Mertensiothuria leucospilota</name>
    <dbReference type="NCBI Taxonomy" id="206669"/>
    <lineage>
        <taxon>Eukaryota</taxon>
        <taxon>Metazoa</taxon>
        <taxon>Echinodermata</taxon>
        <taxon>Eleutherozoa</taxon>
        <taxon>Echinozoa</taxon>
        <taxon>Holothuroidea</taxon>
        <taxon>Aspidochirotacea</taxon>
        <taxon>Aspidochirotida</taxon>
        <taxon>Holothuriidae</taxon>
        <taxon>Holothuria</taxon>
    </lineage>
</organism>
<evidence type="ECO:0000313" key="5">
    <source>
        <dbReference type="Proteomes" id="UP001152320"/>
    </source>
</evidence>
<dbReference type="InterPro" id="IPR012677">
    <property type="entry name" value="Nucleotide-bd_a/b_plait_sf"/>
</dbReference>
<evidence type="ECO:0000256" key="2">
    <source>
        <dbReference type="PROSITE-ProRule" id="PRU00176"/>
    </source>
</evidence>
<dbReference type="Pfam" id="PF00076">
    <property type="entry name" value="RRM_1"/>
    <property type="match status" value="1"/>
</dbReference>
<feature type="domain" description="RRM" evidence="3">
    <location>
        <begin position="1"/>
        <end position="46"/>
    </location>
</feature>
<keyword evidence="1 2" id="KW-0694">RNA-binding</keyword>
<dbReference type="PANTHER" id="PTHR10352">
    <property type="entry name" value="EUKARYOTIC TRANSLATION INITIATION FACTOR 3 SUBUNIT G"/>
    <property type="match status" value="1"/>
</dbReference>
<sequence length="81" mass="9265">MSGTGSHRGFGFVEFLTKQDAKRAFDALCHSSHLFGRRLVLEWAEEDESVDKLRKRTAEHYSDGVVRKQLKKSKLKEDLGV</sequence>
<evidence type="ECO:0000313" key="4">
    <source>
        <dbReference type="EMBL" id="KAJ8042753.1"/>
    </source>
</evidence>
<dbReference type="Proteomes" id="UP001152320">
    <property type="component" value="Chromosome 4"/>
</dbReference>
<name>A0A9Q1CBR5_HOLLE</name>
<reference evidence="4" key="1">
    <citation type="submission" date="2021-10" db="EMBL/GenBank/DDBJ databases">
        <title>Tropical sea cucumber genome reveals ecological adaptation and Cuvierian tubules defense mechanism.</title>
        <authorList>
            <person name="Chen T."/>
        </authorList>
    </citation>
    <scope>NUCLEOTIDE SEQUENCE</scope>
    <source>
        <strain evidence="4">Nanhai2018</strain>
        <tissue evidence="4">Muscle</tissue>
    </source>
</reference>
<dbReference type="OrthoDB" id="439639at2759"/>
<accession>A0A9Q1CBR5</accession>
<dbReference type="SUPFAM" id="SSF54928">
    <property type="entry name" value="RNA-binding domain, RBD"/>
    <property type="match status" value="1"/>
</dbReference>
<dbReference type="InterPro" id="IPR035979">
    <property type="entry name" value="RBD_domain_sf"/>
</dbReference>
<evidence type="ECO:0000256" key="1">
    <source>
        <dbReference type="ARBA" id="ARBA00022884"/>
    </source>
</evidence>
<dbReference type="EMBL" id="JAIZAY010000004">
    <property type="protein sequence ID" value="KAJ8042753.1"/>
    <property type="molecule type" value="Genomic_DNA"/>
</dbReference>
<proteinExistence type="predicted"/>
<gene>
    <name evidence="4" type="ORF">HOLleu_09599</name>
</gene>
<comment type="caution">
    <text evidence="4">The sequence shown here is derived from an EMBL/GenBank/DDBJ whole genome shotgun (WGS) entry which is preliminary data.</text>
</comment>
<dbReference type="InterPro" id="IPR000504">
    <property type="entry name" value="RRM_dom"/>
</dbReference>
<protein>
    <submittedName>
        <fullName evidence="4">RNA-binding protein 19</fullName>
    </submittedName>
</protein>
<dbReference type="Gene3D" id="3.30.70.330">
    <property type="match status" value="1"/>
</dbReference>
<keyword evidence="5" id="KW-1185">Reference proteome</keyword>
<dbReference type="AlphaFoldDB" id="A0A9Q1CBR5"/>
<dbReference type="GO" id="GO:0003723">
    <property type="term" value="F:RNA binding"/>
    <property type="evidence" value="ECO:0007669"/>
    <property type="project" value="UniProtKB-UniRule"/>
</dbReference>
<dbReference type="PROSITE" id="PS50102">
    <property type="entry name" value="RRM"/>
    <property type="match status" value="1"/>
</dbReference>
<evidence type="ECO:0000259" key="3">
    <source>
        <dbReference type="PROSITE" id="PS50102"/>
    </source>
</evidence>